<evidence type="ECO:0000256" key="1">
    <source>
        <dbReference type="ARBA" id="ARBA00022737"/>
    </source>
</evidence>
<keyword evidence="2 3" id="KW-0802">TPR repeat</keyword>
<dbReference type="SMART" id="SM00028">
    <property type="entry name" value="TPR"/>
    <property type="match status" value="4"/>
</dbReference>
<dbReference type="Pfam" id="PF13432">
    <property type="entry name" value="TPR_16"/>
    <property type="match status" value="1"/>
</dbReference>
<dbReference type="InterPro" id="IPR011990">
    <property type="entry name" value="TPR-like_helical_dom_sf"/>
</dbReference>
<keyword evidence="1" id="KW-0677">Repeat</keyword>
<dbReference type="AlphaFoldDB" id="A0A7W9WPG4"/>
<reference evidence="5 6" key="1">
    <citation type="submission" date="2020-08" db="EMBL/GenBank/DDBJ databases">
        <title>Genomic Encyclopedia of Type Strains, Phase IV (KMG-IV): sequencing the most valuable type-strain genomes for metagenomic binning, comparative biology and taxonomic classification.</title>
        <authorList>
            <person name="Goeker M."/>
        </authorList>
    </citation>
    <scope>NUCLEOTIDE SEQUENCE [LARGE SCALE GENOMIC DNA]</scope>
    <source>
        <strain evidence="5 6">DSM 12141</strain>
    </source>
</reference>
<dbReference type="EMBL" id="JACHIB010000009">
    <property type="protein sequence ID" value="MBB6083780.1"/>
    <property type="molecule type" value="Genomic_DNA"/>
</dbReference>
<dbReference type="PROSITE" id="PS50293">
    <property type="entry name" value="TPR_REGION"/>
    <property type="match status" value="1"/>
</dbReference>
<protein>
    <submittedName>
        <fullName evidence="5">Tetratricopeptide (TPR) repeat protein</fullName>
    </submittedName>
</protein>
<evidence type="ECO:0000256" key="3">
    <source>
        <dbReference type="PROSITE-ProRule" id="PRU00339"/>
    </source>
</evidence>
<dbReference type="Proteomes" id="UP000541136">
    <property type="component" value="Unassembled WGS sequence"/>
</dbReference>
<dbReference type="RefSeq" id="WP_151024209.1">
    <property type="nucleotide sequence ID" value="NZ_JACHIB010000009.1"/>
</dbReference>
<comment type="caution">
    <text evidence="5">The sequence shown here is derived from an EMBL/GenBank/DDBJ whole genome shotgun (WGS) entry which is preliminary data.</text>
</comment>
<dbReference type="InterPro" id="IPR051012">
    <property type="entry name" value="CellSynth/LPSAsmb/PSIAsmb"/>
</dbReference>
<evidence type="ECO:0000256" key="4">
    <source>
        <dbReference type="SAM" id="SignalP"/>
    </source>
</evidence>
<dbReference type="PROSITE" id="PS50005">
    <property type="entry name" value="TPR"/>
    <property type="match status" value="1"/>
</dbReference>
<feature type="signal peptide" evidence="4">
    <location>
        <begin position="1"/>
        <end position="23"/>
    </location>
</feature>
<keyword evidence="4" id="KW-0732">Signal</keyword>
<dbReference type="Gene3D" id="1.25.40.10">
    <property type="entry name" value="Tetratricopeptide repeat domain"/>
    <property type="match status" value="3"/>
</dbReference>
<name>A0A7W9WPG4_CASDE</name>
<evidence type="ECO:0000313" key="5">
    <source>
        <dbReference type="EMBL" id="MBB6083780.1"/>
    </source>
</evidence>
<sequence length="591" mass="65380">MRFPASVIPVVLALAAAHETAWAAPPAAAPADPVETIHLRSGEPPAVTLTPELLYRLLVAELSAQRGQYDDAAQELLSLAHDTLDPRLARRAFQMSMTGRNLALALRSAREWAALDPSNPEAVAASLALSASSGQTDGLAQTLARRIASADDPDQAIVQAAGIVSKMTDKRLALDVLDKALAGVSGTSALARLALADAAWAAGEPVRAVDEARRAQALDPDSQDAAQRVLEYGLRVEPSQAIKDTYAYLERHPDRRGLQLLLVSRLTGRGAFDEALGLLDRMRRRAPEDFDLLYTEAEVNARAGRYDAAKALLGQYITIQQQRRQAVRDDATNAQADVSDARLLLVQIAERQNDLREAIRQLRSIDEPSLQFQARTHEAVLYGKLGELNQARAILDAIKPADRRERVVVRLTLASIYRDAGRTDQAVELLKATDLEMPDTPEIKYDLGMLLHQQGKTAEFEALMRRVIELDPDNANAYNSLGYTFVEQNRNLTEARDLLERALDLDPDNAYILDSVGWYLFRIRDYQGALEYLRRSYDQMPAADVAAHLGETLWALDRRDEARRIWAEGRKADPDNATLRETLNRLGVRLP</sequence>
<organism evidence="5 6">
    <name type="scientific">Castellaniella defragrans</name>
    <name type="common">Alcaligenes defragrans</name>
    <dbReference type="NCBI Taxonomy" id="75697"/>
    <lineage>
        <taxon>Bacteria</taxon>
        <taxon>Pseudomonadati</taxon>
        <taxon>Pseudomonadota</taxon>
        <taxon>Betaproteobacteria</taxon>
        <taxon>Burkholderiales</taxon>
        <taxon>Alcaligenaceae</taxon>
        <taxon>Castellaniella</taxon>
    </lineage>
</organism>
<feature type="chain" id="PRO_5031448726" evidence="4">
    <location>
        <begin position="24"/>
        <end position="591"/>
    </location>
</feature>
<dbReference type="InterPro" id="IPR019734">
    <property type="entry name" value="TPR_rpt"/>
</dbReference>
<feature type="repeat" description="TPR" evidence="3">
    <location>
        <begin position="441"/>
        <end position="474"/>
    </location>
</feature>
<evidence type="ECO:0000256" key="2">
    <source>
        <dbReference type="ARBA" id="ARBA00022803"/>
    </source>
</evidence>
<dbReference type="PANTHER" id="PTHR45586">
    <property type="entry name" value="TPR REPEAT-CONTAINING PROTEIN PA4667"/>
    <property type="match status" value="1"/>
</dbReference>
<dbReference type="Pfam" id="PF14559">
    <property type="entry name" value="TPR_19"/>
    <property type="match status" value="3"/>
</dbReference>
<proteinExistence type="predicted"/>
<dbReference type="PANTHER" id="PTHR45586:SF1">
    <property type="entry name" value="LIPOPOLYSACCHARIDE ASSEMBLY PROTEIN B"/>
    <property type="match status" value="1"/>
</dbReference>
<accession>A0A7W9WPG4</accession>
<dbReference type="SUPFAM" id="SSF48452">
    <property type="entry name" value="TPR-like"/>
    <property type="match status" value="3"/>
</dbReference>
<gene>
    <name evidence="5" type="ORF">HNR28_001822</name>
</gene>
<evidence type="ECO:0000313" key="6">
    <source>
        <dbReference type="Proteomes" id="UP000541136"/>
    </source>
</evidence>